<dbReference type="SUPFAM" id="SSF53649">
    <property type="entry name" value="Alkaline phosphatase-like"/>
    <property type="match status" value="1"/>
</dbReference>
<feature type="transmembrane region" description="Helical" evidence="1">
    <location>
        <begin position="12"/>
        <end position="34"/>
    </location>
</feature>
<dbReference type="AlphaFoldDB" id="A0A6L6PU14"/>
<name>A0A6L6PU14_9BURK</name>
<dbReference type="EMBL" id="WNLA01000001">
    <property type="protein sequence ID" value="MTW00508.1"/>
    <property type="molecule type" value="Genomic_DNA"/>
</dbReference>
<keyword evidence="1" id="KW-0812">Transmembrane</keyword>
<comment type="caution">
    <text evidence="2">The sequence shown here is derived from an EMBL/GenBank/DDBJ whole genome shotgun (WGS) entry which is preliminary data.</text>
</comment>
<protein>
    <submittedName>
        <fullName evidence="2">Uncharacterized protein</fullName>
    </submittedName>
</protein>
<proteinExistence type="predicted"/>
<dbReference type="Proteomes" id="UP000484015">
    <property type="component" value="Unassembled WGS sequence"/>
</dbReference>
<dbReference type="RefSeq" id="WP_155436939.1">
    <property type="nucleotide sequence ID" value="NZ_WNLA01000001.1"/>
</dbReference>
<sequence>MVKKHDLMRATISLIAVIFVYCSDTLWSAAYHHLFPLSELVGVLFLYAAALSGFVFIPYHFISRKITLWSIDFLAILLSITSIFVILRRLQIIDAGVPLIVKIFLVVFGGGISGYLTVFSSDANLKKIRNMLTASALLFVFSPPLLVALTAERTEFPISALPSTSVAKPNVAIILLDELGQEAADPILKVLAEQRLSISSGAMKPLGENTVNVIPALLTGRDFSKAHPCSLSAVCSGNTVLDFARMKSPDARVDIVGFYHPYCEISGLRYCHMADPHAMKSSATWLSCVLIRMVYPAGLSYCNEQPFVVAQVNSARSEIYHALDNAPFWKEGGTLYFHIPLPHPPGKTNGNTLDEDYSNNIQDAAILVNSLTARLKSNFGNNFLLVVTSDHPLRPKLWCKLPNYAHNCELREQFQSKRVPLIMASPVDQLPPITEGDQLFQLVNSYRSNSPR</sequence>
<evidence type="ECO:0000313" key="2">
    <source>
        <dbReference type="EMBL" id="MTW00508.1"/>
    </source>
</evidence>
<feature type="transmembrane region" description="Helical" evidence="1">
    <location>
        <begin position="66"/>
        <end position="87"/>
    </location>
</feature>
<dbReference type="OrthoDB" id="8910724at2"/>
<reference evidence="2 3" key="1">
    <citation type="submission" date="2019-11" db="EMBL/GenBank/DDBJ databases">
        <title>Type strains purchased from KCTC, JCM and DSMZ.</title>
        <authorList>
            <person name="Lu H."/>
        </authorList>
    </citation>
    <scope>NUCLEOTIDE SEQUENCE [LARGE SCALE GENOMIC DNA]</scope>
    <source>
        <strain evidence="2 3">KCTC 42409</strain>
    </source>
</reference>
<evidence type="ECO:0000256" key="1">
    <source>
        <dbReference type="SAM" id="Phobius"/>
    </source>
</evidence>
<dbReference type="InterPro" id="IPR017850">
    <property type="entry name" value="Alkaline_phosphatase_core_sf"/>
</dbReference>
<dbReference type="Gene3D" id="3.40.720.10">
    <property type="entry name" value="Alkaline Phosphatase, subunit A"/>
    <property type="match status" value="1"/>
</dbReference>
<feature type="transmembrane region" description="Helical" evidence="1">
    <location>
        <begin position="99"/>
        <end position="119"/>
    </location>
</feature>
<keyword evidence="1" id="KW-1133">Transmembrane helix</keyword>
<keyword evidence="1" id="KW-0472">Membrane</keyword>
<organism evidence="2 3">
    <name type="scientific">Pseudoduganella ginsengisoli</name>
    <dbReference type="NCBI Taxonomy" id="1462440"/>
    <lineage>
        <taxon>Bacteria</taxon>
        <taxon>Pseudomonadati</taxon>
        <taxon>Pseudomonadota</taxon>
        <taxon>Betaproteobacteria</taxon>
        <taxon>Burkholderiales</taxon>
        <taxon>Oxalobacteraceae</taxon>
        <taxon>Telluria group</taxon>
        <taxon>Pseudoduganella</taxon>
    </lineage>
</organism>
<keyword evidence="3" id="KW-1185">Reference proteome</keyword>
<evidence type="ECO:0000313" key="3">
    <source>
        <dbReference type="Proteomes" id="UP000484015"/>
    </source>
</evidence>
<feature type="transmembrane region" description="Helical" evidence="1">
    <location>
        <begin position="131"/>
        <end position="151"/>
    </location>
</feature>
<accession>A0A6L6PU14</accession>
<gene>
    <name evidence="2" type="ORF">GM668_00245</name>
</gene>
<feature type="transmembrane region" description="Helical" evidence="1">
    <location>
        <begin position="40"/>
        <end position="59"/>
    </location>
</feature>